<dbReference type="Proteomes" id="UP000830583">
    <property type="component" value="Chromosome"/>
</dbReference>
<dbReference type="EMBL" id="CP096205">
    <property type="protein sequence ID" value="UPQ80744.1"/>
    <property type="molecule type" value="Genomic_DNA"/>
</dbReference>
<gene>
    <name evidence="1" type="ORF">M0M57_07865</name>
</gene>
<dbReference type="PROSITE" id="PS51257">
    <property type="entry name" value="PROKAR_LIPOPROTEIN"/>
    <property type="match status" value="1"/>
</dbReference>
<sequence>MKKRLSLYILFFTILISCTKKNKIPNNSEVVAKYIVFEDSISRKIIKDLEIVKSFDKKNDDFKQPFKINGKIYQFETEFKLNKGRLIRLEVHEYNSFKYSSYGLKKIEINKETIGFETLIKFSKSREQIIDSGDTLEIENVYPEEKLIFIKRNDGRINIYEYN</sequence>
<keyword evidence="2" id="KW-1185">Reference proteome</keyword>
<reference evidence="1" key="1">
    <citation type="submission" date="2022-04" db="EMBL/GenBank/DDBJ databases">
        <title>Consumption of N2O by Flavobacterium azooxidireducens sp. nov. isolated from Decomposing Leaf Litter of Phragmites australis (Cav.).</title>
        <authorList>
            <person name="Behrendt U."/>
            <person name="Spanner T."/>
            <person name="Augustin J."/>
            <person name="Horn M.A."/>
            <person name="Kolb S."/>
            <person name="Ulrich A."/>
        </authorList>
    </citation>
    <scope>NUCLEOTIDE SEQUENCE</scope>
    <source>
        <strain evidence="1">IGB 4-14</strain>
    </source>
</reference>
<accession>A0ABY4KJM0</accession>
<evidence type="ECO:0000313" key="1">
    <source>
        <dbReference type="EMBL" id="UPQ80744.1"/>
    </source>
</evidence>
<dbReference type="RefSeq" id="WP_248436629.1">
    <property type="nucleotide sequence ID" value="NZ_CP096205.1"/>
</dbReference>
<name>A0ABY4KJM0_9FLAO</name>
<proteinExistence type="predicted"/>
<evidence type="ECO:0000313" key="2">
    <source>
        <dbReference type="Proteomes" id="UP000830583"/>
    </source>
</evidence>
<evidence type="ECO:0008006" key="3">
    <source>
        <dbReference type="Google" id="ProtNLM"/>
    </source>
</evidence>
<organism evidence="1 2">
    <name type="scientific">Flavobacterium azooxidireducens</name>
    <dbReference type="NCBI Taxonomy" id="1871076"/>
    <lineage>
        <taxon>Bacteria</taxon>
        <taxon>Pseudomonadati</taxon>
        <taxon>Bacteroidota</taxon>
        <taxon>Flavobacteriia</taxon>
        <taxon>Flavobacteriales</taxon>
        <taxon>Flavobacteriaceae</taxon>
        <taxon>Flavobacterium</taxon>
    </lineage>
</organism>
<protein>
    <recommendedName>
        <fullName evidence="3">Lipoprotein</fullName>
    </recommendedName>
</protein>